<organism evidence="1 2">
    <name type="scientific">Coccidioides immitis RMSCC 3703</name>
    <dbReference type="NCBI Taxonomy" id="454286"/>
    <lineage>
        <taxon>Eukaryota</taxon>
        <taxon>Fungi</taxon>
        <taxon>Dikarya</taxon>
        <taxon>Ascomycota</taxon>
        <taxon>Pezizomycotina</taxon>
        <taxon>Eurotiomycetes</taxon>
        <taxon>Eurotiomycetidae</taxon>
        <taxon>Onygenales</taxon>
        <taxon>Onygenaceae</taxon>
        <taxon>Coccidioides</taxon>
    </lineage>
</organism>
<evidence type="ECO:0000313" key="2">
    <source>
        <dbReference type="Proteomes" id="UP000054559"/>
    </source>
</evidence>
<dbReference type="Proteomes" id="UP000054559">
    <property type="component" value="Unassembled WGS sequence"/>
</dbReference>
<reference evidence="2" key="1">
    <citation type="journal article" date="2010" name="Genome Res.">
        <title>Population genomic sequencing of Coccidioides fungi reveals recent hybridization and transposon control.</title>
        <authorList>
            <person name="Neafsey D.E."/>
            <person name="Barker B.M."/>
            <person name="Sharpton T.J."/>
            <person name="Stajich J.E."/>
            <person name="Park D.J."/>
            <person name="Whiston E."/>
            <person name="Hung C.-Y."/>
            <person name="McMahan C."/>
            <person name="White J."/>
            <person name="Sykes S."/>
            <person name="Heiman D."/>
            <person name="Young S."/>
            <person name="Zeng Q."/>
            <person name="Abouelleil A."/>
            <person name="Aftuck L."/>
            <person name="Bessette D."/>
            <person name="Brown A."/>
            <person name="FitzGerald M."/>
            <person name="Lui A."/>
            <person name="Macdonald J.P."/>
            <person name="Priest M."/>
            <person name="Orbach M.J."/>
            <person name="Galgiani J.N."/>
            <person name="Kirkland T.N."/>
            <person name="Cole G.T."/>
            <person name="Birren B.W."/>
            <person name="Henn M.R."/>
            <person name="Taylor J.W."/>
            <person name="Rounsley S.D."/>
        </authorList>
    </citation>
    <scope>NUCLEOTIDE SEQUENCE [LARGE SCALE GENOMIC DNA]</scope>
    <source>
        <strain evidence="2">RMSCC 3703</strain>
    </source>
</reference>
<proteinExistence type="predicted"/>
<name>A0A0J8QYE2_COCIT</name>
<gene>
    <name evidence="1" type="ORF">CISG_06757</name>
</gene>
<dbReference type="AlphaFoldDB" id="A0A0J8QYE2"/>
<dbReference type="EMBL" id="DS268157">
    <property type="protein sequence ID" value="KMU77914.1"/>
    <property type="molecule type" value="Genomic_DNA"/>
</dbReference>
<evidence type="ECO:0000313" key="1">
    <source>
        <dbReference type="EMBL" id="KMU77914.1"/>
    </source>
</evidence>
<sequence>MWVIEEDKLEMPLLRCSTRIDAQIDKDQPCSWDPAKLSAFNFNLTGCALSRSRERATSFPSSRLNTNCVFIHREPCCCCLLSNIRLQSSALWAKGARSS</sequence>
<protein>
    <submittedName>
        <fullName evidence="1">Uncharacterized protein</fullName>
    </submittedName>
</protein>
<accession>A0A0J8QYE2</accession>